<name>A0ACB9NDZ6_BAUVA</name>
<organism evidence="1 2">
    <name type="scientific">Bauhinia variegata</name>
    <name type="common">Purple orchid tree</name>
    <name type="synonym">Phanera variegata</name>
    <dbReference type="NCBI Taxonomy" id="167791"/>
    <lineage>
        <taxon>Eukaryota</taxon>
        <taxon>Viridiplantae</taxon>
        <taxon>Streptophyta</taxon>
        <taxon>Embryophyta</taxon>
        <taxon>Tracheophyta</taxon>
        <taxon>Spermatophyta</taxon>
        <taxon>Magnoliopsida</taxon>
        <taxon>eudicotyledons</taxon>
        <taxon>Gunneridae</taxon>
        <taxon>Pentapetalae</taxon>
        <taxon>rosids</taxon>
        <taxon>fabids</taxon>
        <taxon>Fabales</taxon>
        <taxon>Fabaceae</taxon>
        <taxon>Cercidoideae</taxon>
        <taxon>Cercideae</taxon>
        <taxon>Bauhiniinae</taxon>
        <taxon>Bauhinia</taxon>
    </lineage>
</organism>
<reference evidence="1 2" key="1">
    <citation type="journal article" date="2022" name="DNA Res.">
        <title>Chromosomal-level genome assembly of the orchid tree Bauhinia variegata (Leguminosae; Cercidoideae) supports the allotetraploid origin hypothesis of Bauhinia.</title>
        <authorList>
            <person name="Zhong Y."/>
            <person name="Chen Y."/>
            <person name="Zheng D."/>
            <person name="Pang J."/>
            <person name="Liu Y."/>
            <person name="Luo S."/>
            <person name="Meng S."/>
            <person name="Qian L."/>
            <person name="Wei D."/>
            <person name="Dai S."/>
            <person name="Zhou R."/>
        </authorList>
    </citation>
    <scope>NUCLEOTIDE SEQUENCE [LARGE SCALE GENOMIC DNA]</scope>
    <source>
        <strain evidence="1">BV-YZ2020</strain>
    </source>
</reference>
<keyword evidence="2" id="KW-1185">Reference proteome</keyword>
<proteinExistence type="predicted"/>
<accession>A0ACB9NDZ6</accession>
<sequence>MGFWRKEIGVEAKKQLRLAVPMIFVSFFQFSLQLISVMFVGHLGELPLAATSLASSIANATGFFVLVGVSSALDTLCDQSFGAKQYHMLGIHMQRGMLVSLIATIPAAIIWMNLRPILVALHQDRMIAKEAQAMRLALYVQFSSACKRSWNGFSTQSLHNIPKFLRLAGPSTFMVCIQTWIFEIVVLLAGFLPNPKLENSVLSICLNTIGIVWMIPFGVSAAARSAFLDKFCFLDQTVINCTRLSNELGADNPKAAYLAVKVVFPMAITVGISEYAILLLIRNIWGYAFTNIPEVISNVGFLMPILAAMVFLDAIQTALSGIVKGCGRQKFGAFVNLGTYFVGVPLAVAFTFVLHMKDKVSSFNFSNS</sequence>
<comment type="caution">
    <text evidence="1">The sequence shown here is derived from an EMBL/GenBank/DDBJ whole genome shotgun (WGS) entry which is preliminary data.</text>
</comment>
<gene>
    <name evidence="1" type="ORF">L6164_013421</name>
</gene>
<protein>
    <submittedName>
        <fullName evidence="1">Uncharacterized protein</fullName>
    </submittedName>
</protein>
<dbReference type="EMBL" id="CM039431">
    <property type="protein sequence ID" value="KAI4334707.1"/>
    <property type="molecule type" value="Genomic_DNA"/>
</dbReference>
<evidence type="ECO:0000313" key="1">
    <source>
        <dbReference type="EMBL" id="KAI4334707.1"/>
    </source>
</evidence>
<evidence type="ECO:0000313" key="2">
    <source>
        <dbReference type="Proteomes" id="UP000828941"/>
    </source>
</evidence>
<dbReference type="Proteomes" id="UP000828941">
    <property type="component" value="Chromosome 6"/>
</dbReference>